<feature type="compositionally biased region" description="Basic and acidic residues" evidence="1">
    <location>
        <begin position="1"/>
        <end position="10"/>
    </location>
</feature>
<sequence length="224" mass="24371">MSSDRHKESSSPETQNDFSFDNAITELLGNTLIRSKSNESSQPRPKRQRLTKSKQDVLAGMLDMTMTPLPPANTPLRTADDSQPSASSSSPSAAFSSLSIGLFDCLRKVCRTSAQRSPDDILLNERVEQIGLCMHDAQLFELNGRCARSLPKANGSKPSWNHASHCRSACRDFATARPTRPAPPRPTASSRTGYTSSETISSTASRISPQPRVVRVWAPDGGVQ</sequence>
<dbReference type="AlphaFoldDB" id="A0A8H5EXZ9"/>
<name>A0A8H5EXZ9_9AGAR</name>
<feature type="region of interest" description="Disordered" evidence="1">
    <location>
        <begin position="1"/>
        <end position="92"/>
    </location>
</feature>
<feature type="compositionally biased region" description="Polar residues" evidence="1">
    <location>
        <begin position="193"/>
        <end position="208"/>
    </location>
</feature>
<feature type="region of interest" description="Disordered" evidence="1">
    <location>
        <begin position="175"/>
        <end position="224"/>
    </location>
</feature>
<feature type="compositionally biased region" description="Low complexity" evidence="1">
    <location>
        <begin position="81"/>
        <end position="92"/>
    </location>
</feature>
<protein>
    <submittedName>
        <fullName evidence="2">Uncharacterized protein</fullName>
    </submittedName>
</protein>
<dbReference type="EMBL" id="JAACJJ010000042">
    <property type="protein sequence ID" value="KAF5316183.1"/>
    <property type="molecule type" value="Genomic_DNA"/>
</dbReference>
<gene>
    <name evidence="2" type="ORF">D9619_006666</name>
</gene>
<keyword evidence="3" id="KW-1185">Reference proteome</keyword>
<feature type="compositionally biased region" description="Polar residues" evidence="1">
    <location>
        <begin position="32"/>
        <end position="43"/>
    </location>
</feature>
<organism evidence="2 3">
    <name type="scientific">Psilocybe cf. subviscida</name>
    <dbReference type="NCBI Taxonomy" id="2480587"/>
    <lineage>
        <taxon>Eukaryota</taxon>
        <taxon>Fungi</taxon>
        <taxon>Dikarya</taxon>
        <taxon>Basidiomycota</taxon>
        <taxon>Agaricomycotina</taxon>
        <taxon>Agaricomycetes</taxon>
        <taxon>Agaricomycetidae</taxon>
        <taxon>Agaricales</taxon>
        <taxon>Agaricineae</taxon>
        <taxon>Strophariaceae</taxon>
        <taxon>Psilocybe</taxon>
    </lineage>
</organism>
<dbReference type="Proteomes" id="UP000567179">
    <property type="component" value="Unassembled WGS sequence"/>
</dbReference>
<proteinExistence type="predicted"/>
<evidence type="ECO:0000313" key="2">
    <source>
        <dbReference type="EMBL" id="KAF5316183.1"/>
    </source>
</evidence>
<reference evidence="2 3" key="1">
    <citation type="journal article" date="2020" name="ISME J.">
        <title>Uncovering the hidden diversity of litter-decomposition mechanisms in mushroom-forming fungi.</title>
        <authorList>
            <person name="Floudas D."/>
            <person name="Bentzer J."/>
            <person name="Ahren D."/>
            <person name="Johansson T."/>
            <person name="Persson P."/>
            <person name="Tunlid A."/>
        </authorList>
    </citation>
    <scope>NUCLEOTIDE SEQUENCE [LARGE SCALE GENOMIC DNA]</scope>
    <source>
        <strain evidence="2 3">CBS 101986</strain>
    </source>
</reference>
<accession>A0A8H5EXZ9</accession>
<evidence type="ECO:0000256" key="1">
    <source>
        <dbReference type="SAM" id="MobiDB-lite"/>
    </source>
</evidence>
<evidence type="ECO:0000313" key="3">
    <source>
        <dbReference type="Proteomes" id="UP000567179"/>
    </source>
</evidence>
<comment type="caution">
    <text evidence="2">The sequence shown here is derived from an EMBL/GenBank/DDBJ whole genome shotgun (WGS) entry which is preliminary data.</text>
</comment>